<name>A0AAQ3SCQ0_PASNO</name>
<evidence type="ECO:0000256" key="2">
    <source>
        <dbReference type="ARBA" id="ARBA00022771"/>
    </source>
</evidence>
<dbReference type="Pfam" id="PF03108">
    <property type="entry name" value="DBD_Tnp_Mut"/>
    <property type="match status" value="1"/>
</dbReference>
<dbReference type="InterPro" id="IPR019557">
    <property type="entry name" value="AminoTfrase-like_pln_mobile"/>
</dbReference>
<organism evidence="8 9">
    <name type="scientific">Paspalum notatum var. saurae</name>
    <dbReference type="NCBI Taxonomy" id="547442"/>
    <lineage>
        <taxon>Eukaryota</taxon>
        <taxon>Viridiplantae</taxon>
        <taxon>Streptophyta</taxon>
        <taxon>Embryophyta</taxon>
        <taxon>Tracheophyta</taxon>
        <taxon>Spermatophyta</taxon>
        <taxon>Magnoliopsida</taxon>
        <taxon>Liliopsida</taxon>
        <taxon>Poales</taxon>
        <taxon>Poaceae</taxon>
        <taxon>PACMAD clade</taxon>
        <taxon>Panicoideae</taxon>
        <taxon>Andropogonodae</taxon>
        <taxon>Paspaleae</taxon>
        <taxon>Paspalinae</taxon>
        <taxon>Paspalum</taxon>
    </lineage>
</organism>
<gene>
    <name evidence="8" type="ORF">U9M48_001036</name>
</gene>
<dbReference type="Pfam" id="PF10536">
    <property type="entry name" value="PMD"/>
    <property type="match status" value="2"/>
</dbReference>
<dbReference type="InterPro" id="IPR007527">
    <property type="entry name" value="Znf_SWIM"/>
</dbReference>
<feature type="compositionally biased region" description="Polar residues" evidence="5">
    <location>
        <begin position="695"/>
        <end position="711"/>
    </location>
</feature>
<evidence type="ECO:0000256" key="5">
    <source>
        <dbReference type="SAM" id="MobiDB-lite"/>
    </source>
</evidence>
<dbReference type="PANTHER" id="PTHR31973">
    <property type="entry name" value="POLYPROTEIN, PUTATIVE-RELATED"/>
    <property type="match status" value="1"/>
</dbReference>
<evidence type="ECO:0000256" key="3">
    <source>
        <dbReference type="ARBA" id="ARBA00022833"/>
    </source>
</evidence>
<feature type="region of interest" description="Disordered" evidence="5">
    <location>
        <begin position="695"/>
        <end position="716"/>
    </location>
</feature>
<dbReference type="GO" id="GO:0008270">
    <property type="term" value="F:zinc ion binding"/>
    <property type="evidence" value="ECO:0007669"/>
    <property type="project" value="UniProtKB-KW"/>
</dbReference>
<accession>A0AAQ3SCQ0</accession>
<dbReference type="InterPro" id="IPR010666">
    <property type="entry name" value="Znf_GRF"/>
</dbReference>
<feature type="domain" description="SWIM-type" evidence="6">
    <location>
        <begin position="565"/>
        <end position="598"/>
    </location>
</feature>
<evidence type="ECO:0000259" key="7">
    <source>
        <dbReference type="PROSITE" id="PS51999"/>
    </source>
</evidence>
<proteinExistence type="predicted"/>
<sequence length="1616" mass="183821">MHYWSCRKKHTFRFTMVKERYVTIIPPFRKRFVDVSSRRGLPTVLFVQAYEKVIVEAQTTHVYDETTIVEQVVENNVNEVNEIGDDDQAEGSQPVREPRGEVDEGEHIPGLVEQMQREDTEGDVRGDEDSDNDDDRPVQVPSQWNNYDHSQLVKRVSWEYGENEVSVGAIYHSKIEPKEAVQRWAAKSLKKEFRVVKSSPQVYDVKCIRDDCPFRVHAYMGKYDTFWSVSRIEHHTCILEELEVQHRNLSADFVAQHMYSKIVNNPGYEPKSIINSIDDDFQYKISYSKSYRAKQKALEMRWGTYEASYHNLPRVLHTLCQRNPGSYFEIKHYNLPEDPTKRVLQRAFFVLAACINAFQYCRPVLCIDGTFLTGSQNQERKFNVLWKKLDELTNKQAAELRRRGVNAEHEEPIAMEDVGLDGSNVRRRPGRSIKSFSEWIEHEPKEKWSLLHDEGGARYGIMTTNLAEVYNWVLRGSRSMPLVGIVEFYIYRTTQYFRERYPKAEKVFLDHGLIYGQKFSEYMEKANKKAAGHRVRNMGVAEHRFEVLCRDKGRRGGNHERHVQECVLYNNHCVCSCHKPRLYHRPCTHVIAACGEAGGLNARMFVSPYFMKDAIYHTWKSEIYGFAMAGNFTSTPDGAPDFIPNPHPDMKQQIGRRKTRRIRNNMDDAEAGPRVVICSRCNEFGHSYKKCNSTAQGTTGNIPETGSSSQGLRDPPAARCSYGHEASVVLQCCFGLFAWTVPCTGADGDDGFGPSLITEVRFTLRASGLLPLARLVEGDRPRFGYDFSLPAALVDGWRSETHTFHLTVGEMAPTLQDVSYLLGLPLRGDAMGPTDVGQGWREDLLARFGRVQRSGTAPPYREFAPTHTGGPPKWWILQFKALGGLRVVVDGLGDVLQLRRQLCAEAPIAFRTLRRRRSTGGDPTVQPGLRRPSGDVSWLVHGLFEEFRSGAHLRGVSATSQLRAHERFQIGRPTVLHMPYRGYPMDDVDGPTMGSLRGATNEYLSALTLKLNASRFAYAHVRTRKSYPDFVGRFDVLRDDEVRWEPYSREAVDSRAPEGLSPLCVRDAEYWRTRSPLVFDIYVEEHAVHRVLRQFGLFQEIVVPASLLPPHAHRFTRQGQSVGQLWIPRLAEFVARWTTALDDVVMEGRPHDDAAWGHYLRWYLPRTRVRVLSTPQELPRRAPDVTDSYPTQRDQGASLAHDVVRQIQAEAMACSRASLTMAPQQHMAAYDKIVELCRRVTRSLSCRDDDVAFPLQPPMFRAPVPTPPPARPAPAQTTPMTYPPPGTQYGTHAGPSTRPPPYYQDVFAAGTSSRPPPYYQDPFAAGSSRARPIDWGYGAGTTPEDSYGAAQAPPSPQGVAEQMAQSLFASPTQEELGYSQLHDAPPRATQQSEDQEAVHDSPPPRRLHILHKQQMAAPAGRGRGRGRRGNPPHHFVWEGSFGPEEYEPPLEQFPLEGIHTFVGARRLRPYDDRREEWPKCAHGEHCVVQVFDSWIDGGRRFYRCPNGYDYYDMGNCRFAKWVDPPNHQHIEEYISYLKDRIHELEGKVKSLEEDEDKKTPLVVSLEDDPLCPDPFCKCPYHPRSDWPPKSPPSGGHGFYEEGGSSHFPSAHYASTK</sequence>
<evidence type="ECO:0000313" key="8">
    <source>
        <dbReference type="EMBL" id="WVZ49703.1"/>
    </source>
</evidence>
<dbReference type="InterPro" id="IPR006564">
    <property type="entry name" value="Znf_PMZ"/>
</dbReference>
<feature type="region of interest" description="Disordered" evidence="5">
    <location>
        <begin position="1384"/>
        <end position="1404"/>
    </location>
</feature>
<keyword evidence="1" id="KW-0479">Metal-binding</keyword>
<evidence type="ECO:0000256" key="1">
    <source>
        <dbReference type="ARBA" id="ARBA00022723"/>
    </source>
</evidence>
<evidence type="ECO:0000313" key="9">
    <source>
        <dbReference type="Proteomes" id="UP001341281"/>
    </source>
</evidence>
<feature type="compositionally biased region" description="Basic and acidic residues" evidence="5">
    <location>
        <begin position="115"/>
        <end position="127"/>
    </location>
</feature>
<feature type="compositionally biased region" description="Basic and acidic residues" evidence="5">
    <location>
        <begin position="96"/>
        <end position="107"/>
    </location>
</feature>
<evidence type="ECO:0000256" key="4">
    <source>
        <dbReference type="PROSITE-ProRule" id="PRU00325"/>
    </source>
</evidence>
<feature type="region of interest" description="Disordered" evidence="5">
    <location>
        <begin position="1259"/>
        <end position="1362"/>
    </location>
</feature>
<feature type="domain" description="GRF-type" evidence="7">
    <location>
        <begin position="1480"/>
        <end position="1525"/>
    </location>
</feature>
<dbReference type="EMBL" id="CP144745">
    <property type="protein sequence ID" value="WVZ49703.1"/>
    <property type="molecule type" value="Genomic_DNA"/>
</dbReference>
<dbReference type="PANTHER" id="PTHR31973:SF195">
    <property type="entry name" value="MUDR FAMILY TRANSPOSASE"/>
    <property type="match status" value="1"/>
</dbReference>
<dbReference type="PROSITE" id="PS51999">
    <property type="entry name" value="ZF_GRF"/>
    <property type="match status" value="1"/>
</dbReference>
<dbReference type="InterPro" id="IPR004332">
    <property type="entry name" value="Transposase_MuDR"/>
</dbReference>
<evidence type="ECO:0000259" key="6">
    <source>
        <dbReference type="PROSITE" id="PS50966"/>
    </source>
</evidence>
<dbReference type="Proteomes" id="UP001341281">
    <property type="component" value="Chromosome 01"/>
</dbReference>
<feature type="region of interest" description="Disordered" evidence="5">
    <location>
        <begin position="82"/>
        <end position="144"/>
    </location>
</feature>
<reference evidence="8 9" key="1">
    <citation type="submission" date="2024-02" db="EMBL/GenBank/DDBJ databases">
        <title>High-quality chromosome-scale genome assembly of Pensacola bahiagrass (Paspalum notatum Flugge var. saurae).</title>
        <authorList>
            <person name="Vega J.M."/>
            <person name="Podio M."/>
            <person name="Orjuela J."/>
            <person name="Siena L.A."/>
            <person name="Pessino S.C."/>
            <person name="Combes M.C."/>
            <person name="Mariac C."/>
            <person name="Albertini E."/>
            <person name="Pupilli F."/>
            <person name="Ortiz J.P.A."/>
            <person name="Leblanc O."/>
        </authorList>
    </citation>
    <scope>NUCLEOTIDE SEQUENCE [LARGE SCALE GENOMIC DNA]</scope>
    <source>
        <strain evidence="8">R1</strain>
        <tissue evidence="8">Leaf</tissue>
    </source>
</reference>
<keyword evidence="3" id="KW-0862">Zinc</keyword>
<keyword evidence="2 4" id="KW-0863">Zinc-finger</keyword>
<keyword evidence="9" id="KW-1185">Reference proteome</keyword>
<dbReference type="SMART" id="SM00575">
    <property type="entry name" value="ZnF_PMZ"/>
    <property type="match status" value="1"/>
</dbReference>
<feature type="region of interest" description="Disordered" evidence="5">
    <location>
        <begin position="1586"/>
        <end position="1616"/>
    </location>
</feature>
<protein>
    <submittedName>
        <fullName evidence="8">Uncharacterized protein</fullName>
    </submittedName>
</protein>
<dbReference type="PROSITE" id="PS50966">
    <property type="entry name" value="ZF_SWIM"/>
    <property type="match status" value="1"/>
</dbReference>